<dbReference type="EMBL" id="BLAL01000034">
    <property type="protein sequence ID" value="GES78029.1"/>
    <property type="molecule type" value="Genomic_DNA"/>
</dbReference>
<dbReference type="EMBL" id="BEXD01000615">
    <property type="protein sequence ID" value="GBB88910.1"/>
    <property type="molecule type" value="Genomic_DNA"/>
</dbReference>
<dbReference type="GO" id="GO:0003677">
    <property type="term" value="F:DNA binding"/>
    <property type="evidence" value="ECO:0007669"/>
    <property type="project" value="UniProtKB-KW"/>
</dbReference>
<dbReference type="InterPro" id="IPR004875">
    <property type="entry name" value="DDE_SF_endonuclease_dom"/>
</dbReference>
<dbReference type="InterPro" id="IPR009057">
    <property type="entry name" value="Homeodomain-like_sf"/>
</dbReference>
<dbReference type="STRING" id="94130.A0A2Z6QFJ4"/>
<reference evidence="6" key="2">
    <citation type="submission" date="2019-10" db="EMBL/GenBank/DDBJ databases">
        <title>Conservation and host-specific expression of non-tandemly repeated heterogenous ribosome RNA gene in arbuscular mycorrhizal fungi.</title>
        <authorList>
            <person name="Maeda T."/>
            <person name="Kobayashi Y."/>
            <person name="Nakagawa T."/>
            <person name="Ezawa T."/>
            <person name="Yamaguchi K."/>
            <person name="Bino T."/>
            <person name="Nishimoto Y."/>
            <person name="Shigenobu S."/>
            <person name="Kawaguchi M."/>
        </authorList>
    </citation>
    <scope>NUCLEOTIDE SEQUENCE</scope>
    <source>
        <strain evidence="6">HR1</strain>
    </source>
</reference>
<proteinExistence type="predicted"/>
<dbReference type="Proteomes" id="UP000247702">
    <property type="component" value="Unassembled WGS sequence"/>
</dbReference>
<dbReference type="AlphaFoldDB" id="A0A2Z6QFJ4"/>
<gene>
    <name evidence="6" type="ORF">RCL2_000535000</name>
    <name evidence="5" type="ORF">RclHR1_15510002</name>
</gene>
<dbReference type="OrthoDB" id="2388958at2759"/>
<dbReference type="SUPFAM" id="SSF46689">
    <property type="entry name" value="Homeodomain-like"/>
    <property type="match status" value="1"/>
</dbReference>
<reference evidence="5 7" key="1">
    <citation type="submission" date="2017-11" db="EMBL/GenBank/DDBJ databases">
        <title>The genome of Rhizophagus clarus HR1 reveals common genetic basis of auxotrophy among arbuscular mycorrhizal fungi.</title>
        <authorList>
            <person name="Kobayashi Y."/>
        </authorList>
    </citation>
    <scope>NUCLEOTIDE SEQUENCE [LARGE SCALE GENOMIC DNA]</scope>
    <source>
        <strain evidence="5 7">HR1</strain>
    </source>
</reference>
<protein>
    <submittedName>
        <fullName evidence="6">Tigger transposable element-derived protein 6-like</fullName>
    </submittedName>
</protein>
<feature type="domain" description="HTH CENPB-type" evidence="4">
    <location>
        <begin position="16"/>
        <end position="65"/>
    </location>
</feature>
<dbReference type="PANTHER" id="PTHR19303:SF73">
    <property type="entry name" value="PROTEIN PDC2"/>
    <property type="match status" value="1"/>
</dbReference>
<accession>A0A2Z6QFJ4</accession>
<keyword evidence="7" id="KW-1185">Reference proteome</keyword>
<name>A0A2Z6QFJ4_9GLOM</name>
<evidence type="ECO:0000313" key="6">
    <source>
        <dbReference type="EMBL" id="GES78029.1"/>
    </source>
</evidence>
<evidence type="ECO:0000259" key="4">
    <source>
        <dbReference type="Pfam" id="PF03221"/>
    </source>
</evidence>
<evidence type="ECO:0000256" key="2">
    <source>
        <dbReference type="SAM" id="MobiDB-lite"/>
    </source>
</evidence>
<dbReference type="Pfam" id="PF03184">
    <property type="entry name" value="DDE_1"/>
    <property type="match status" value="1"/>
</dbReference>
<evidence type="ECO:0000313" key="5">
    <source>
        <dbReference type="EMBL" id="GBB88910.1"/>
    </source>
</evidence>
<evidence type="ECO:0000256" key="1">
    <source>
        <dbReference type="ARBA" id="ARBA00023125"/>
    </source>
</evidence>
<dbReference type="Proteomes" id="UP000615446">
    <property type="component" value="Unassembled WGS sequence"/>
</dbReference>
<dbReference type="InterPro" id="IPR050863">
    <property type="entry name" value="CenT-Element_Derived"/>
</dbReference>
<sequence length="418" mass="47713">MTTTSTSTYRHREVKYPLLEQVLSIWVRQALSKNMILSNNIIQEKAKEFSKNLNIAENTIGFSNGCAPLSTLPELRSELQELISKYDPSDVFNCDETGLFYRMTPNQTLASEPDKTRITVLLGCNSNRTEKIKPLVIGNSQKPHCFHGINLHNLPVYYYWNNASPYLEPKKKKIIQILSNTDETPVVKSSSRAVKNKKGKGRADELPASKPKKKSRQLYDDLSQPLELTNITLKFLPPNTTSHLQPMDQNAWLDVKQETISNCWTKTGILPSINHVQKEVASDQIDIELDAEFEEIDELLETLPGPATPLLNDIEYFTKELEELPTEEFLNDKQIIEYVTEDPNEEAESDSESELEIISVKEAAEGLKTFITFFTQQPDNSVFNYEDLKIFNKYSKLMNVKLIESKKQTSIDSFFSTI</sequence>
<dbReference type="PANTHER" id="PTHR19303">
    <property type="entry name" value="TRANSPOSON"/>
    <property type="match status" value="1"/>
</dbReference>
<feature type="region of interest" description="Disordered" evidence="2">
    <location>
        <begin position="186"/>
        <end position="218"/>
    </location>
</feature>
<dbReference type="InterPro" id="IPR006600">
    <property type="entry name" value="HTH_CenpB_DNA-bd_dom"/>
</dbReference>
<dbReference type="Gene3D" id="1.10.10.60">
    <property type="entry name" value="Homeodomain-like"/>
    <property type="match status" value="1"/>
</dbReference>
<organism evidence="5 7">
    <name type="scientific">Rhizophagus clarus</name>
    <dbReference type="NCBI Taxonomy" id="94130"/>
    <lineage>
        <taxon>Eukaryota</taxon>
        <taxon>Fungi</taxon>
        <taxon>Fungi incertae sedis</taxon>
        <taxon>Mucoromycota</taxon>
        <taxon>Glomeromycotina</taxon>
        <taxon>Glomeromycetes</taxon>
        <taxon>Glomerales</taxon>
        <taxon>Glomeraceae</taxon>
        <taxon>Rhizophagus</taxon>
    </lineage>
</organism>
<dbReference type="GO" id="GO:0005634">
    <property type="term" value="C:nucleus"/>
    <property type="evidence" value="ECO:0007669"/>
    <property type="project" value="TreeGrafter"/>
</dbReference>
<keyword evidence="1" id="KW-0238">DNA-binding</keyword>
<comment type="caution">
    <text evidence="5">The sequence shown here is derived from an EMBL/GenBank/DDBJ whole genome shotgun (WGS) entry which is preliminary data.</text>
</comment>
<evidence type="ECO:0000313" key="7">
    <source>
        <dbReference type="Proteomes" id="UP000247702"/>
    </source>
</evidence>
<feature type="domain" description="DDE-1" evidence="3">
    <location>
        <begin position="115"/>
        <end position="163"/>
    </location>
</feature>
<dbReference type="Pfam" id="PF03221">
    <property type="entry name" value="HTH_Tnp_Tc5"/>
    <property type="match status" value="1"/>
</dbReference>
<evidence type="ECO:0000259" key="3">
    <source>
        <dbReference type="Pfam" id="PF03184"/>
    </source>
</evidence>